<feature type="signal peptide" evidence="1">
    <location>
        <begin position="1"/>
        <end position="33"/>
    </location>
</feature>
<name>A0AAV7M207_PLEWA</name>
<reference evidence="2" key="1">
    <citation type="journal article" date="2022" name="bioRxiv">
        <title>Sequencing and chromosome-scale assembly of the giantPleurodeles waltlgenome.</title>
        <authorList>
            <person name="Brown T."/>
            <person name="Elewa A."/>
            <person name="Iarovenko S."/>
            <person name="Subramanian E."/>
            <person name="Araus A.J."/>
            <person name="Petzold A."/>
            <person name="Susuki M."/>
            <person name="Suzuki K.-i.T."/>
            <person name="Hayashi T."/>
            <person name="Toyoda A."/>
            <person name="Oliveira C."/>
            <person name="Osipova E."/>
            <person name="Leigh N.D."/>
            <person name="Simon A."/>
            <person name="Yun M.H."/>
        </authorList>
    </citation>
    <scope>NUCLEOTIDE SEQUENCE</scope>
    <source>
        <strain evidence="2">20211129_DDA</strain>
        <tissue evidence="2">Liver</tissue>
    </source>
</reference>
<dbReference type="AlphaFoldDB" id="A0AAV7M207"/>
<comment type="caution">
    <text evidence="2">The sequence shown here is derived from an EMBL/GenBank/DDBJ whole genome shotgun (WGS) entry which is preliminary data.</text>
</comment>
<dbReference type="Proteomes" id="UP001066276">
    <property type="component" value="Chromosome 10"/>
</dbReference>
<organism evidence="2 3">
    <name type="scientific">Pleurodeles waltl</name>
    <name type="common">Iberian ribbed newt</name>
    <dbReference type="NCBI Taxonomy" id="8319"/>
    <lineage>
        <taxon>Eukaryota</taxon>
        <taxon>Metazoa</taxon>
        <taxon>Chordata</taxon>
        <taxon>Craniata</taxon>
        <taxon>Vertebrata</taxon>
        <taxon>Euteleostomi</taxon>
        <taxon>Amphibia</taxon>
        <taxon>Batrachia</taxon>
        <taxon>Caudata</taxon>
        <taxon>Salamandroidea</taxon>
        <taxon>Salamandridae</taxon>
        <taxon>Pleurodelinae</taxon>
        <taxon>Pleurodeles</taxon>
    </lineage>
</organism>
<sequence length="127" mass="13587">MSSTGRRGGRRRLRTLLLGGVAVWVLRPPDAAAWEEQRPGPSGMRERSTVVSTACVVCSGCGTSGAVRAAARQDVESEGSLEEGELGNSGSEVEWWELGKERGDANPVHKSFQVAKHVFGRPGGRQK</sequence>
<protein>
    <submittedName>
        <fullName evidence="2">Uncharacterized protein</fullName>
    </submittedName>
</protein>
<proteinExistence type="predicted"/>
<gene>
    <name evidence="2" type="ORF">NDU88_002610</name>
</gene>
<keyword evidence="1" id="KW-0732">Signal</keyword>
<feature type="chain" id="PRO_5043496440" evidence="1">
    <location>
        <begin position="34"/>
        <end position="127"/>
    </location>
</feature>
<accession>A0AAV7M207</accession>
<evidence type="ECO:0000313" key="2">
    <source>
        <dbReference type="EMBL" id="KAJ1097492.1"/>
    </source>
</evidence>
<evidence type="ECO:0000256" key="1">
    <source>
        <dbReference type="SAM" id="SignalP"/>
    </source>
</evidence>
<keyword evidence="3" id="KW-1185">Reference proteome</keyword>
<evidence type="ECO:0000313" key="3">
    <source>
        <dbReference type="Proteomes" id="UP001066276"/>
    </source>
</evidence>
<dbReference type="EMBL" id="JANPWB010000014">
    <property type="protein sequence ID" value="KAJ1097492.1"/>
    <property type="molecule type" value="Genomic_DNA"/>
</dbReference>